<evidence type="ECO:0000313" key="14">
    <source>
        <dbReference type="Proteomes" id="UP001148838"/>
    </source>
</evidence>
<keyword evidence="10" id="KW-0739">Sodium transport</keyword>
<keyword evidence="3" id="KW-0813">Transport</keyword>
<comment type="similarity">
    <text evidence="2 11">Belongs to the sodium:solute symporter (SSF) (TC 2.A.21) family.</text>
</comment>
<evidence type="ECO:0000256" key="2">
    <source>
        <dbReference type="ARBA" id="ARBA00006434"/>
    </source>
</evidence>
<keyword evidence="7" id="KW-0915">Sodium</keyword>
<evidence type="ECO:0000256" key="1">
    <source>
        <dbReference type="ARBA" id="ARBA00004651"/>
    </source>
</evidence>
<keyword evidence="8" id="KW-0406">Ion transport</keyword>
<feature type="transmembrane region" description="Helical" evidence="12">
    <location>
        <begin position="157"/>
        <end position="182"/>
    </location>
</feature>
<evidence type="ECO:0000256" key="10">
    <source>
        <dbReference type="ARBA" id="ARBA00023201"/>
    </source>
</evidence>
<feature type="transmembrane region" description="Helical" evidence="12">
    <location>
        <begin position="112"/>
        <end position="136"/>
    </location>
</feature>
<evidence type="ECO:0000256" key="11">
    <source>
        <dbReference type="RuleBase" id="RU362091"/>
    </source>
</evidence>
<keyword evidence="6 12" id="KW-1133">Transmembrane helix</keyword>
<feature type="transmembrane region" description="Helical" evidence="12">
    <location>
        <begin position="43"/>
        <end position="62"/>
    </location>
</feature>
<evidence type="ECO:0000256" key="8">
    <source>
        <dbReference type="ARBA" id="ARBA00023065"/>
    </source>
</evidence>
<dbReference type="Proteomes" id="UP001148838">
    <property type="component" value="Unassembled WGS sequence"/>
</dbReference>
<gene>
    <name evidence="13" type="ORF">ANN_15548</name>
</gene>
<comment type="subcellular location">
    <subcellularLocation>
        <location evidence="1">Cell membrane</location>
        <topology evidence="1">Multi-pass membrane protein</topology>
    </subcellularLocation>
</comment>
<evidence type="ECO:0000256" key="6">
    <source>
        <dbReference type="ARBA" id="ARBA00022989"/>
    </source>
</evidence>
<evidence type="ECO:0000256" key="9">
    <source>
        <dbReference type="ARBA" id="ARBA00023136"/>
    </source>
</evidence>
<sequence length="489" mass="55828">MAGLYEGGSETPGSLKAICKMTMNVTTEFEEGAKALFFSWLDFTLFILMLVVSTLIGIYFGFWGKKEDTPKEYLHGGKTMNTMPVAVSLVSSIISGITVMGAPSEIYMYGTLYWLVCVSAVLIGFINNYIYLPVFYELQLTSTYEYLQLRFNKQVRVMASVLYTIGLLLNIPIVVYVPALAFSQVSGVNIHIITVAVSVLCIFYTMLKESGLSSGRNTIDIARRRDERRTNLYMIRTTEKYKKYKQIVRSAKLRVEQKKIEKEGTTYSAGGFYKTIGQQKIETNSKNKNIRDLYKGIKEFKNGYQPRVNVIKDENGDLLADSPSNLNRWKNYFAQLLNVHRPNRNDRDEIEIQTAEPFIPEPTLSEVEIAIENLKKYKSPGIDQIPAELIQEGGSALYSEIYKLVLAIWEKEIVPEKWKESIIVPIFKKGDKTNCGNFRGISLLLTSYKILSNILLRRLTPYVDEIIGDHQCGFRRNRSTIDQIFVFDR</sequence>
<dbReference type="InterPro" id="IPR038377">
    <property type="entry name" value="Na/Glc_symporter_sf"/>
</dbReference>
<evidence type="ECO:0000256" key="3">
    <source>
        <dbReference type="ARBA" id="ARBA00022448"/>
    </source>
</evidence>
<keyword evidence="9 12" id="KW-0472">Membrane</keyword>
<dbReference type="PANTHER" id="PTHR42985">
    <property type="entry name" value="SODIUM-COUPLED MONOCARBOXYLATE TRANSPORTER"/>
    <property type="match status" value="1"/>
</dbReference>
<evidence type="ECO:0000256" key="4">
    <source>
        <dbReference type="ARBA" id="ARBA00022475"/>
    </source>
</evidence>
<evidence type="ECO:0000256" key="5">
    <source>
        <dbReference type="ARBA" id="ARBA00022692"/>
    </source>
</evidence>
<organism evidence="13 14">
    <name type="scientific">Periplaneta americana</name>
    <name type="common">American cockroach</name>
    <name type="synonym">Blatta americana</name>
    <dbReference type="NCBI Taxonomy" id="6978"/>
    <lineage>
        <taxon>Eukaryota</taxon>
        <taxon>Metazoa</taxon>
        <taxon>Ecdysozoa</taxon>
        <taxon>Arthropoda</taxon>
        <taxon>Hexapoda</taxon>
        <taxon>Insecta</taxon>
        <taxon>Pterygota</taxon>
        <taxon>Neoptera</taxon>
        <taxon>Polyneoptera</taxon>
        <taxon>Dictyoptera</taxon>
        <taxon>Blattodea</taxon>
        <taxon>Blattoidea</taxon>
        <taxon>Blattidae</taxon>
        <taxon>Blattinae</taxon>
        <taxon>Periplaneta</taxon>
    </lineage>
</organism>
<accession>A0ABQ8SGN2</accession>
<keyword evidence="4" id="KW-1003">Cell membrane</keyword>
<evidence type="ECO:0000256" key="7">
    <source>
        <dbReference type="ARBA" id="ARBA00023053"/>
    </source>
</evidence>
<evidence type="ECO:0000313" key="13">
    <source>
        <dbReference type="EMBL" id="KAJ4433289.1"/>
    </source>
</evidence>
<dbReference type="PANTHER" id="PTHR42985:SF21">
    <property type="entry name" value="SODIUM-DEPENDENT MULTIVITAMIN TRANSPORTER-LIKE PROTEIN"/>
    <property type="match status" value="1"/>
</dbReference>
<keyword evidence="14" id="KW-1185">Reference proteome</keyword>
<dbReference type="PROSITE" id="PS50283">
    <property type="entry name" value="NA_SOLUT_SYMP_3"/>
    <property type="match status" value="1"/>
</dbReference>
<proteinExistence type="inferred from homology"/>
<feature type="transmembrane region" description="Helical" evidence="12">
    <location>
        <begin position="188"/>
        <end position="207"/>
    </location>
</feature>
<keyword evidence="5 12" id="KW-0812">Transmembrane</keyword>
<name>A0ABQ8SGN2_PERAM</name>
<dbReference type="InterPro" id="IPR051163">
    <property type="entry name" value="Sodium:Solute_Symporter_SSF"/>
</dbReference>
<dbReference type="Pfam" id="PF00474">
    <property type="entry name" value="SSF"/>
    <property type="match status" value="1"/>
</dbReference>
<evidence type="ECO:0000256" key="12">
    <source>
        <dbReference type="SAM" id="Phobius"/>
    </source>
</evidence>
<dbReference type="InterPro" id="IPR001734">
    <property type="entry name" value="Na/solute_symporter"/>
</dbReference>
<reference evidence="13 14" key="1">
    <citation type="journal article" date="2022" name="Allergy">
        <title>Genome assembly and annotation of Periplaneta americana reveal a comprehensive cockroach allergen profile.</title>
        <authorList>
            <person name="Wang L."/>
            <person name="Xiong Q."/>
            <person name="Saelim N."/>
            <person name="Wang L."/>
            <person name="Nong W."/>
            <person name="Wan A.T."/>
            <person name="Shi M."/>
            <person name="Liu X."/>
            <person name="Cao Q."/>
            <person name="Hui J.H.L."/>
            <person name="Sookrung N."/>
            <person name="Leung T.F."/>
            <person name="Tungtrongchitr A."/>
            <person name="Tsui S.K.W."/>
        </authorList>
    </citation>
    <scope>NUCLEOTIDE SEQUENCE [LARGE SCALE GENOMIC DNA]</scope>
    <source>
        <strain evidence="13">PWHHKU_190912</strain>
    </source>
</reference>
<protein>
    <submittedName>
        <fullName evidence="13">Uncharacterized protein</fullName>
    </submittedName>
</protein>
<feature type="transmembrane region" description="Helical" evidence="12">
    <location>
        <begin position="83"/>
        <end position="100"/>
    </location>
</feature>
<comment type="caution">
    <text evidence="13">The sequence shown here is derived from an EMBL/GenBank/DDBJ whole genome shotgun (WGS) entry which is preliminary data.</text>
</comment>
<dbReference type="Gene3D" id="1.20.1730.10">
    <property type="entry name" value="Sodium/glucose cotransporter"/>
    <property type="match status" value="1"/>
</dbReference>
<dbReference type="EMBL" id="JAJSOF020000027">
    <property type="protein sequence ID" value="KAJ4433289.1"/>
    <property type="molecule type" value="Genomic_DNA"/>
</dbReference>